<dbReference type="EMBL" id="CAKKLH010000302">
    <property type="protein sequence ID" value="CAH0110293.1"/>
    <property type="molecule type" value="Genomic_DNA"/>
</dbReference>
<comment type="caution">
    <text evidence="5">The sequence shown here is derived from an EMBL/GenBank/DDBJ whole genome shotgun (WGS) entry which is preliminary data.</text>
</comment>
<gene>
    <name evidence="5" type="ORF">DGAL_LOCUS13856</name>
</gene>
<feature type="domain" description="Glutamine amidotransferase type-2" evidence="4">
    <location>
        <begin position="26"/>
        <end position="224"/>
    </location>
</feature>
<accession>A0A8J2W9T1</accession>
<dbReference type="InterPro" id="IPR017932">
    <property type="entry name" value="GATase_2_dom"/>
</dbReference>
<organism evidence="5 6">
    <name type="scientific">Daphnia galeata</name>
    <dbReference type="NCBI Taxonomy" id="27404"/>
    <lineage>
        <taxon>Eukaryota</taxon>
        <taxon>Metazoa</taxon>
        <taxon>Ecdysozoa</taxon>
        <taxon>Arthropoda</taxon>
        <taxon>Crustacea</taxon>
        <taxon>Branchiopoda</taxon>
        <taxon>Diplostraca</taxon>
        <taxon>Cladocera</taxon>
        <taxon>Anomopoda</taxon>
        <taxon>Daphniidae</taxon>
        <taxon>Daphnia</taxon>
    </lineage>
</organism>
<evidence type="ECO:0000259" key="4">
    <source>
        <dbReference type="PROSITE" id="PS51278"/>
    </source>
</evidence>
<dbReference type="GO" id="GO:0006529">
    <property type="term" value="P:asparagine biosynthetic process"/>
    <property type="evidence" value="ECO:0007669"/>
    <property type="project" value="UniProtKB-KW"/>
</dbReference>
<sequence>MSPIQRSEVSYILCSSIAERYRRKMCGILLCVTTKTEDHNNAKQLAENKAVLERRGPDANHEIEIDLSSWKATFSGHTLWLQGDSPVPQPLVDSSGNILLWNGDVFYSRIGEETIPKGHSDTKFLLDQLEKVKTVEEICNLLENIKGPWSMIYYKKSLNGIITGRDRFGRHSLLWNCLNGDGEQHHYSPQLIISSSSQCSTLCEIPAHSLYQISFENTIFVQKIYSRNPYAINKKSVSDHEFFGWIPHLSGNESSDQIITDYLNIWQREVEGLKATLLESIKNRVHCQPMLCKACVLLHLIGKSIQCTHSKVAILFSGGLDSSVLAALTDRVWPENESIDLLNVAFPLRAKNNPSANKFDVPDRLTGLQALEELKKLNPSRKWNFCEINVEVEELVEIRKSRIAALIHPASTVLDDSIGCAQWFATRGQGVLTGSANNEEYVSPARVVLMGAGADEQLAGYARHRQKFSNGGWPLLVTEIEMEMNRISERNLGRDNRILADHGRAPRLPYLDEMVVEYLAQLPIWTKVDLRLPIGLGDKIILRALAYQMGLNKTAIEPKRAIQFGSRIAKTESRKEKGSQTCDRLTKSLVLEQ</sequence>
<dbReference type="SUPFAM" id="SSF52402">
    <property type="entry name" value="Adenine nucleotide alpha hydrolases-like"/>
    <property type="match status" value="1"/>
</dbReference>
<evidence type="ECO:0000256" key="1">
    <source>
        <dbReference type="ARBA" id="ARBA00022605"/>
    </source>
</evidence>
<dbReference type="Gene3D" id="3.60.20.10">
    <property type="entry name" value="Glutamine Phosphoribosylpyrophosphate, subunit 1, domain 1"/>
    <property type="match status" value="1"/>
</dbReference>
<dbReference type="Proteomes" id="UP000789390">
    <property type="component" value="Unassembled WGS sequence"/>
</dbReference>
<evidence type="ECO:0000256" key="3">
    <source>
        <dbReference type="ARBA" id="ARBA00022962"/>
    </source>
</evidence>
<keyword evidence="3" id="KW-0315">Glutamine amidotransferase</keyword>
<evidence type="ECO:0000256" key="2">
    <source>
        <dbReference type="ARBA" id="ARBA00022888"/>
    </source>
</evidence>
<dbReference type="CDD" id="cd01991">
    <property type="entry name" value="Asn_synthase_B_C"/>
    <property type="match status" value="1"/>
</dbReference>
<dbReference type="PANTHER" id="PTHR45937">
    <property type="entry name" value="ASPARAGINE SYNTHETASE DOMAIN-CONTAINING PROTEIN 1"/>
    <property type="match status" value="1"/>
</dbReference>
<dbReference type="Gene3D" id="3.40.50.620">
    <property type="entry name" value="HUPs"/>
    <property type="match status" value="1"/>
</dbReference>
<dbReference type="InterPro" id="IPR029055">
    <property type="entry name" value="Ntn_hydrolases_N"/>
</dbReference>
<keyword evidence="1" id="KW-0028">Amino-acid biosynthesis</keyword>
<evidence type="ECO:0000313" key="6">
    <source>
        <dbReference type="Proteomes" id="UP000789390"/>
    </source>
</evidence>
<dbReference type="InterPro" id="IPR014729">
    <property type="entry name" value="Rossmann-like_a/b/a_fold"/>
</dbReference>
<dbReference type="InterPro" id="IPR051857">
    <property type="entry name" value="Asn_synthetase_domain"/>
</dbReference>
<dbReference type="SUPFAM" id="SSF56235">
    <property type="entry name" value="N-terminal nucleophile aminohydrolases (Ntn hydrolases)"/>
    <property type="match status" value="1"/>
</dbReference>
<dbReference type="PANTHER" id="PTHR45937:SF1">
    <property type="entry name" value="ASPARAGINE SYNTHETASE DOMAIN-CONTAINING PROTEIN 1"/>
    <property type="match status" value="1"/>
</dbReference>
<proteinExistence type="predicted"/>
<keyword evidence="6" id="KW-1185">Reference proteome</keyword>
<evidence type="ECO:0000313" key="5">
    <source>
        <dbReference type="EMBL" id="CAH0110293.1"/>
    </source>
</evidence>
<dbReference type="Pfam" id="PF00733">
    <property type="entry name" value="Asn_synthase"/>
    <property type="match status" value="1"/>
</dbReference>
<reference evidence="5" key="1">
    <citation type="submission" date="2021-11" db="EMBL/GenBank/DDBJ databases">
        <authorList>
            <person name="Schell T."/>
        </authorList>
    </citation>
    <scope>NUCLEOTIDE SEQUENCE</scope>
    <source>
        <strain evidence="5">M5</strain>
    </source>
</reference>
<dbReference type="PROSITE" id="PS51278">
    <property type="entry name" value="GATASE_TYPE_2"/>
    <property type="match status" value="1"/>
</dbReference>
<dbReference type="AlphaFoldDB" id="A0A8J2W9T1"/>
<keyword evidence="2" id="KW-0061">Asparagine biosynthesis</keyword>
<protein>
    <recommendedName>
        <fullName evidence="4">Glutamine amidotransferase type-2 domain-containing protein</fullName>
    </recommendedName>
</protein>
<dbReference type="GO" id="GO:0004066">
    <property type="term" value="F:asparagine synthase (glutamine-hydrolyzing) activity"/>
    <property type="evidence" value="ECO:0007669"/>
    <property type="project" value="InterPro"/>
</dbReference>
<dbReference type="OrthoDB" id="10252281at2759"/>
<name>A0A8J2W9T1_9CRUS</name>
<dbReference type="InterPro" id="IPR001962">
    <property type="entry name" value="Asn_synthase"/>
</dbReference>